<dbReference type="Proteomes" id="UP000509761">
    <property type="component" value="Chromosome"/>
</dbReference>
<proteinExistence type="predicted"/>
<evidence type="ECO:0000256" key="1">
    <source>
        <dbReference type="SAM" id="SignalP"/>
    </source>
</evidence>
<feature type="chain" id="PRO_5042963875" description="DUF4148 domain-containing protein" evidence="1">
    <location>
        <begin position="23"/>
        <end position="188"/>
    </location>
</feature>
<dbReference type="RefSeq" id="WP_228247428.1">
    <property type="nucleotide sequence ID" value="NZ_CP054580.1"/>
</dbReference>
<evidence type="ECO:0000313" key="3">
    <source>
        <dbReference type="Proteomes" id="UP000509761"/>
    </source>
</evidence>
<evidence type="ECO:0000313" key="2">
    <source>
        <dbReference type="EMBL" id="QKS22586.1"/>
    </source>
</evidence>
<name>A0AAP9NIS8_9GAMM</name>
<keyword evidence="1" id="KW-0732">Signal</keyword>
<keyword evidence="3" id="KW-1185">Reference proteome</keyword>
<evidence type="ECO:0008006" key="4">
    <source>
        <dbReference type="Google" id="ProtNLM"/>
    </source>
</evidence>
<gene>
    <name evidence="2" type="ORF">FX987_00334</name>
</gene>
<dbReference type="Pfam" id="PF13663">
    <property type="entry name" value="DUF4148"/>
    <property type="match status" value="2"/>
</dbReference>
<protein>
    <recommendedName>
        <fullName evidence="4">DUF4148 domain-containing protein</fullName>
    </recommendedName>
</protein>
<sequence length="188" mass="20914">MMSKKFHVAVLLSAFVAAGAGAQPFDAGVSRAEVNADLAAWKQAGLDKLSGGDAGPDTFSSEYRQAYKNYLQLRLGADYRESTALTRDQVRADLALWKRAGLDKLERGDGGTDTFSSQYRATYDTYRHLRDGEQYQQEVGLTRAEVQADLAAWKRAGLDRFWAGDQTPDTSSPAYRVAFQNYLQQRQN</sequence>
<accession>A0AAP9NIS8</accession>
<dbReference type="AlphaFoldDB" id="A0AAP9NIS8"/>
<feature type="signal peptide" evidence="1">
    <location>
        <begin position="1"/>
        <end position="22"/>
    </location>
</feature>
<dbReference type="InterPro" id="IPR025421">
    <property type="entry name" value="DUF4148"/>
</dbReference>
<dbReference type="EMBL" id="CP054580">
    <property type="protein sequence ID" value="QKS22586.1"/>
    <property type="molecule type" value="Genomic_DNA"/>
</dbReference>
<organism evidence="2 3">
    <name type="scientific">Vreelandella titanicae</name>
    <dbReference type="NCBI Taxonomy" id="664683"/>
    <lineage>
        <taxon>Bacteria</taxon>
        <taxon>Pseudomonadati</taxon>
        <taxon>Pseudomonadota</taxon>
        <taxon>Gammaproteobacteria</taxon>
        <taxon>Oceanospirillales</taxon>
        <taxon>Halomonadaceae</taxon>
        <taxon>Vreelandella</taxon>
    </lineage>
</organism>
<reference evidence="2 3" key="1">
    <citation type="submission" date="2019-12" db="EMBL/GenBank/DDBJ databases">
        <title>Genome sequencing and assembly of endphytes of Porphyra tenera.</title>
        <authorList>
            <person name="Park J.M."/>
            <person name="Shin R."/>
            <person name="Jo S.H."/>
        </authorList>
    </citation>
    <scope>NUCLEOTIDE SEQUENCE [LARGE SCALE GENOMIC DNA]</scope>
    <source>
        <strain evidence="2 3">GPM3</strain>
    </source>
</reference>